<dbReference type="STRING" id="1220535.IMCC14465_00010"/>
<sequence>MDAAADIICFLSNDIIVPSKRPTIGTILRYVHQALAHYSLIGQNYETLRNP</sequence>
<keyword evidence="2" id="KW-1185">Reference proteome</keyword>
<proteinExistence type="predicted"/>
<gene>
    <name evidence="1" type="ORF">IMCC14465_00010</name>
</gene>
<organism evidence="1 2">
    <name type="scientific">alpha proteobacterium IMCC14465</name>
    <dbReference type="NCBI Taxonomy" id="1220535"/>
    <lineage>
        <taxon>Bacteria</taxon>
        <taxon>Pseudomonadati</taxon>
        <taxon>Pseudomonadota</taxon>
        <taxon>Alphaproteobacteria</taxon>
        <taxon>PS1 clade</taxon>
    </lineage>
</organism>
<name>J9DYR9_9PROT</name>
<evidence type="ECO:0000313" key="1">
    <source>
        <dbReference type="EMBL" id="EJW22162.1"/>
    </source>
</evidence>
<dbReference type="AlphaFoldDB" id="J9DYR9"/>
<protein>
    <submittedName>
        <fullName evidence="1">Uncharacterized protein</fullName>
    </submittedName>
</protein>
<dbReference type="EMBL" id="ALYF01000001">
    <property type="protein sequence ID" value="EJW22162.1"/>
    <property type="molecule type" value="Genomic_DNA"/>
</dbReference>
<reference evidence="1 2" key="1">
    <citation type="journal article" date="2012" name="J. Bacteriol.">
        <title>Genome Sequence of Strain IMCC14465, Isolated from the East Sea, Belonging to the PS1 Clade of Alphaproteobacteria.</title>
        <authorList>
            <person name="Yang S.J."/>
            <person name="Kang I."/>
            <person name="Cho J.C."/>
        </authorList>
    </citation>
    <scope>NUCLEOTIDE SEQUENCE [LARGE SCALE GENOMIC DNA]</scope>
    <source>
        <strain evidence="1 2">IMCC14465</strain>
    </source>
</reference>
<evidence type="ECO:0000313" key="2">
    <source>
        <dbReference type="Proteomes" id="UP000004836"/>
    </source>
</evidence>
<dbReference type="Proteomes" id="UP000004836">
    <property type="component" value="Unassembled WGS sequence"/>
</dbReference>
<accession>J9DYR9</accession>
<comment type="caution">
    <text evidence="1">The sequence shown here is derived from an EMBL/GenBank/DDBJ whole genome shotgun (WGS) entry which is preliminary data.</text>
</comment>